<comment type="caution">
    <text evidence="3">The sequence shown here is derived from an EMBL/GenBank/DDBJ whole genome shotgun (WGS) entry which is preliminary data.</text>
</comment>
<dbReference type="PROSITE" id="PS50994">
    <property type="entry name" value="INTEGRASE"/>
    <property type="match status" value="1"/>
</dbReference>
<dbReference type="InterPro" id="IPR050900">
    <property type="entry name" value="Transposase_IS3/IS150/IS904"/>
</dbReference>
<evidence type="ECO:0000313" key="3">
    <source>
        <dbReference type="EMBL" id="MCC5468723.1"/>
    </source>
</evidence>
<dbReference type="EMBL" id="JAJHJB010000113">
    <property type="protein sequence ID" value="MCC5468723.1"/>
    <property type="molecule type" value="Genomic_DNA"/>
</dbReference>
<dbReference type="SUPFAM" id="SSF53098">
    <property type="entry name" value="Ribonuclease H-like"/>
    <property type="match status" value="1"/>
</dbReference>
<evidence type="ECO:0000313" key="4">
    <source>
        <dbReference type="Proteomes" id="UP001165492"/>
    </source>
</evidence>
<gene>
    <name evidence="3" type="ORF">LMF89_25655</name>
</gene>
<dbReference type="Proteomes" id="UP001165492">
    <property type="component" value="Unassembled WGS sequence"/>
</dbReference>
<reference evidence="3" key="1">
    <citation type="submission" date="2021-11" db="EMBL/GenBank/DDBJ databases">
        <title>Description of a new species Pelosinus isolated from the bottom sediments of Lake Baikal.</title>
        <authorList>
            <person name="Zakharyuk A."/>
        </authorList>
    </citation>
    <scope>NUCLEOTIDE SEQUENCE</scope>
    <source>
        <strain evidence="3">Bkl1</strain>
    </source>
</reference>
<evidence type="ECO:0000256" key="1">
    <source>
        <dbReference type="ARBA" id="ARBA00002286"/>
    </source>
</evidence>
<dbReference type="InterPro" id="IPR001584">
    <property type="entry name" value="Integrase_cat-core"/>
</dbReference>
<dbReference type="Pfam" id="PF00665">
    <property type="entry name" value="rve"/>
    <property type="match status" value="1"/>
</dbReference>
<comment type="function">
    <text evidence="1">Involved in the transposition of the insertion sequence.</text>
</comment>
<dbReference type="InterPro" id="IPR025948">
    <property type="entry name" value="HTH-like_dom"/>
</dbReference>
<dbReference type="PANTHER" id="PTHR46889:SF4">
    <property type="entry name" value="TRANSPOSASE INSO FOR INSERTION SEQUENCE ELEMENT IS911B-RELATED"/>
    <property type="match status" value="1"/>
</dbReference>
<dbReference type="Pfam" id="PF13276">
    <property type="entry name" value="HTH_21"/>
    <property type="match status" value="1"/>
</dbReference>
<evidence type="ECO:0000259" key="2">
    <source>
        <dbReference type="PROSITE" id="PS50994"/>
    </source>
</evidence>
<dbReference type="NCBIfam" id="NF033516">
    <property type="entry name" value="transpos_IS3"/>
    <property type="match status" value="1"/>
</dbReference>
<organism evidence="3 4">
    <name type="scientific">Pelosinus baikalensis</name>
    <dbReference type="NCBI Taxonomy" id="2892015"/>
    <lineage>
        <taxon>Bacteria</taxon>
        <taxon>Bacillati</taxon>
        <taxon>Bacillota</taxon>
        <taxon>Negativicutes</taxon>
        <taxon>Selenomonadales</taxon>
        <taxon>Sporomusaceae</taxon>
        <taxon>Pelosinus</taxon>
    </lineage>
</organism>
<dbReference type="Pfam" id="PF13333">
    <property type="entry name" value="rve_2"/>
    <property type="match status" value="1"/>
</dbReference>
<dbReference type="PANTHER" id="PTHR46889">
    <property type="entry name" value="TRANSPOSASE INSF FOR INSERTION SEQUENCE IS3B-RELATED"/>
    <property type="match status" value="1"/>
</dbReference>
<protein>
    <submittedName>
        <fullName evidence="3">IS3 family transposase</fullName>
    </submittedName>
</protein>
<accession>A0ABS8HZY8</accession>
<proteinExistence type="predicted"/>
<dbReference type="InterPro" id="IPR012337">
    <property type="entry name" value="RNaseH-like_sf"/>
</dbReference>
<feature type="domain" description="Integrase catalytic" evidence="2">
    <location>
        <begin position="120"/>
        <end position="285"/>
    </location>
</feature>
<dbReference type="InterPro" id="IPR036397">
    <property type="entry name" value="RNaseH_sf"/>
</dbReference>
<dbReference type="Gene3D" id="3.30.420.10">
    <property type="entry name" value="Ribonuclease H-like superfamily/Ribonuclease H"/>
    <property type="match status" value="1"/>
</dbReference>
<dbReference type="InterPro" id="IPR048020">
    <property type="entry name" value="Transpos_IS3"/>
</dbReference>
<name>A0ABS8HZY8_9FIRM</name>
<keyword evidence="4" id="KW-1185">Reference proteome</keyword>
<sequence>MKELSSTKGYPTKKLCKYLKITRSAYYRWLNHPKSDSEIKNERISEEIYNIHKQHPDMGYRRIRDELDVNYKIVVNDKRVLRICRNKGIQSTIKWRPKSCTRSARNPDHIAKNYLHREFHADMPNEKWLTDVSEFKYYIGIEVHKIYLSAILDLYDRRIVAFKISNHNDNPLVMDTFDEAVRLEPEAHPLFHSDRGYQYTSAQFHMRLKDHHMKQSMSRVAHCIDNGPMEGFWGILKREMYYGHRFTNRDNLVDAITDYIDYYNNRRLQRKLNVMTPMAYHNHYRLAA</sequence>